<reference evidence="2 3" key="1">
    <citation type="journal article" date="2015" name="Genome Announc.">
        <title>Expanding the biotechnology potential of lactobacilli through comparative genomics of 213 strains and associated genera.</title>
        <authorList>
            <person name="Sun Z."/>
            <person name="Harris H.M."/>
            <person name="McCann A."/>
            <person name="Guo C."/>
            <person name="Argimon S."/>
            <person name="Zhang W."/>
            <person name="Yang X."/>
            <person name="Jeffery I.B."/>
            <person name="Cooney J.C."/>
            <person name="Kagawa T.F."/>
            <person name="Liu W."/>
            <person name="Song Y."/>
            <person name="Salvetti E."/>
            <person name="Wrobel A."/>
            <person name="Rasinkangas P."/>
            <person name="Parkhill J."/>
            <person name="Rea M.C."/>
            <person name="O'Sullivan O."/>
            <person name="Ritari J."/>
            <person name="Douillard F.P."/>
            <person name="Paul Ross R."/>
            <person name="Yang R."/>
            <person name="Briner A.E."/>
            <person name="Felis G.E."/>
            <person name="de Vos W.M."/>
            <person name="Barrangou R."/>
            <person name="Klaenhammer T.R."/>
            <person name="Caufield P.W."/>
            <person name="Cui Y."/>
            <person name="Zhang H."/>
            <person name="O'Toole P.W."/>
        </authorList>
    </citation>
    <scope>NUCLEOTIDE SEQUENCE [LARGE SCALE GENOMIC DNA]</scope>
    <source>
        <strain evidence="2 3">DSM 20509</strain>
    </source>
</reference>
<feature type="transmembrane region" description="Helical" evidence="1">
    <location>
        <begin position="62"/>
        <end position="91"/>
    </location>
</feature>
<keyword evidence="1" id="KW-1133">Transmembrane helix</keyword>
<protein>
    <submittedName>
        <fullName evidence="2">Uncharacterized protein</fullName>
    </submittedName>
</protein>
<name>A0A0R2AK54_9LACO</name>
<evidence type="ECO:0000256" key="1">
    <source>
        <dbReference type="SAM" id="Phobius"/>
    </source>
</evidence>
<dbReference type="AlphaFoldDB" id="A0A0R2AK54"/>
<gene>
    <name evidence="2" type="ORF">FC14_GL000205</name>
</gene>
<dbReference type="EMBL" id="AYYP01000057">
    <property type="protein sequence ID" value="KRM63747.1"/>
    <property type="molecule type" value="Genomic_DNA"/>
</dbReference>
<comment type="caution">
    <text evidence="2">The sequence shown here is derived from an EMBL/GenBank/DDBJ whole genome shotgun (WGS) entry which is preliminary data.</text>
</comment>
<evidence type="ECO:0000313" key="3">
    <source>
        <dbReference type="Proteomes" id="UP000051008"/>
    </source>
</evidence>
<evidence type="ECO:0000313" key="2">
    <source>
        <dbReference type="EMBL" id="KRM63747.1"/>
    </source>
</evidence>
<sequence length="98" mass="10934">MATVNLASSPETVYNTAYKLALEVNDLQKFKRFLIALGIASWLCGIIFLGLTFYVLKVLASTTLFFICLFLDFIAFTGIFTTITLGILALLKKRSKKD</sequence>
<dbReference type="Proteomes" id="UP000051008">
    <property type="component" value="Unassembled WGS sequence"/>
</dbReference>
<accession>A0A0R2AK54</accession>
<keyword evidence="1" id="KW-0812">Transmembrane</keyword>
<feature type="transmembrane region" description="Helical" evidence="1">
    <location>
        <begin position="33"/>
        <end position="56"/>
    </location>
</feature>
<keyword evidence="3" id="KW-1185">Reference proteome</keyword>
<proteinExistence type="predicted"/>
<organism evidence="2 3">
    <name type="scientific">Ligilactobacillus agilis DSM 20509</name>
    <dbReference type="NCBI Taxonomy" id="1423718"/>
    <lineage>
        <taxon>Bacteria</taxon>
        <taxon>Bacillati</taxon>
        <taxon>Bacillota</taxon>
        <taxon>Bacilli</taxon>
        <taxon>Lactobacillales</taxon>
        <taxon>Lactobacillaceae</taxon>
        <taxon>Ligilactobacillus</taxon>
    </lineage>
</organism>
<dbReference type="PATRIC" id="fig|1423718.3.peg.218"/>
<keyword evidence="1" id="KW-0472">Membrane</keyword>